<proteinExistence type="predicted"/>
<organism evidence="1 2">
    <name type="scientific">Violaceomyces palustris</name>
    <dbReference type="NCBI Taxonomy" id="1673888"/>
    <lineage>
        <taxon>Eukaryota</taxon>
        <taxon>Fungi</taxon>
        <taxon>Dikarya</taxon>
        <taxon>Basidiomycota</taxon>
        <taxon>Ustilaginomycotina</taxon>
        <taxon>Ustilaginomycetes</taxon>
        <taxon>Violaceomycetales</taxon>
        <taxon>Violaceomycetaceae</taxon>
        <taxon>Violaceomyces</taxon>
    </lineage>
</organism>
<name>A0ACD0NMD8_9BASI</name>
<reference evidence="1 2" key="1">
    <citation type="journal article" date="2018" name="Mol. Biol. Evol.">
        <title>Broad Genomic Sampling Reveals a Smut Pathogenic Ancestry of the Fungal Clade Ustilaginomycotina.</title>
        <authorList>
            <person name="Kijpornyongpan T."/>
            <person name="Mondo S.J."/>
            <person name="Barry K."/>
            <person name="Sandor L."/>
            <person name="Lee J."/>
            <person name="Lipzen A."/>
            <person name="Pangilinan J."/>
            <person name="LaButti K."/>
            <person name="Hainaut M."/>
            <person name="Henrissat B."/>
            <person name="Grigoriev I.V."/>
            <person name="Spatafora J.W."/>
            <person name="Aime M.C."/>
        </authorList>
    </citation>
    <scope>NUCLEOTIDE SEQUENCE [LARGE SCALE GENOMIC DNA]</scope>
    <source>
        <strain evidence="1 2">SA 807</strain>
    </source>
</reference>
<evidence type="ECO:0000313" key="2">
    <source>
        <dbReference type="Proteomes" id="UP000245626"/>
    </source>
</evidence>
<accession>A0ACD0NMD8</accession>
<dbReference type="EMBL" id="KZ820617">
    <property type="protein sequence ID" value="PWN46949.1"/>
    <property type="molecule type" value="Genomic_DNA"/>
</dbReference>
<evidence type="ECO:0000313" key="1">
    <source>
        <dbReference type="EMBL" id="PWN46949.1"/>
    </source>
</evidence>
<gene>
    <name evidence="1" type="ORF">IE53DRAFT_413370</name>
</gene>
<dbReference type="Proteomes" id="UP000245626">
    <property type="component" value="Unassembled WGS sequence"/>
</dbReference>
<sequence>MKTSAGLIRLIFLLTLISLIHTSPIPENGERVGRSKRRSKRSDRDGETHRSSSKVSSRSGHPDASNWDSSDRLVKRNEAAVLGRQVEKAVEEGGSNIGKKLFFFATSLLSGYFLLNLFKDIRHHHQTLSRQHQDAGKAAAGGTASSPPANPSDLSMTANSDVAVPPNPSKGLTKRQLDQPSSIEKRGVAYKFGSTIAWGTITAITVWVVFRALNNIFSNHRKEPPPSQAAQAQPPPAAASAPAQAQVQSQPQLGAQIQGQGGAS</sequence>
<keyword evidence="2" id="KW-1185">Reference proteome</keyword>
<protein>
    <submittedName>
        <fullName evidence="1">Uncharacterized protein</fullName>
    </submittedName>
</protein>